<evidence type="ECO:0000256" key="2">
    <source>
        <dbReference type="SAM" id="SignalP"/>
    </source>
</evidence>
<accession>A0A5C5ZNX2</accession>
<dbReference type="RefSeq" id="WP_146399809.1">
    <property type="nucleotide sequence ID" value="NZ_SJPQ01000002.1"/>
</dbReference>
<dbReference type="Proteomes" id="UP000315440">
    <property type="component" value="Unassembled WGS sequence"/>
</dbReference>
<gene>
    <name evidence="3" type="ORF">Mal64_20920</name>
</gene>
<feature type="region of interest" description="Disordered" evidence="1">
    <location>
        <begin position="96"/>
        <end position="126"/>
    </location>
</feature>
<dbReference type="EMBL" id="SJPQ01000002">
    <property type="protein sequence ID" value="TWT88607.1"/>
    <property type="molecule type" value="Genomic_DNA"/>
</dbReference>
<sequence length="331" mass="36617" precursor="true">MIIRTAACIALLGLAGGAACQAANKDDFYRYYSVQVKVSSLGADRLLDSYRSHGGGSGSPGSSFGISSPIADASQEIEIKPTHEGGRLYANLTFSSEGTQSESGSDKNGDKAGPDDEPAVRRQRIDLTDLRPTSIDLGSDSDGRTYRLDLTPQVVEQRITPLSFREVTDKLYKLNFHRSRVVLNDKTLVGRMQVTSTQMTWIQINDLANIEFSLHRIKNAKPWGRLQDGCITITHPDGDEIEIVRVTNGDDSQLIEGGPYRVWVRWKEPAQTYAEMREALTKYRDRLLSGEETAASPHTLQLIEQKLTREPGPWLVGSGGSSRRPHDIVEE</sequence>
<dbReference type="AlphaFoldDB" id="A0A5C5ZNX2"/>
<feature type="compositionally biased region" description="Basic and acidic residues" evidence="1">
    <location>
        <begin position="104"/>
        <end position="126"/>
    </location>
</feature>
<reference evidence="3 4" key="1">
    <citation type="submission" date="2019-02" db="EMBL/GenBank/DDBJ databases">
        <title>Deep-cultivation of Planctomycetes and their phenomic and genomic characterization uncovers novel biology.</title>
        <authorList>
            <person name="Wiegand S."/>
            <person name="Jogler M."/>
            <person name="Boedeker C."/>
            <person name="Pinto D."/>
            <person name="Vollmers J."/>
            <person name="Rivas-Marin E."/>
            <person name="Kohn T."/>
            <person name="Peeters S.H."/>
            <person name="Heuer A."/>
            <person name="Rast P."/>
            <person name="Oberbeckmann S."/>
            <person name="Bunk B."/>
            <person name="Jeske O."/>
            <person name="Meyerdierks A."/>
            <person name="Storesund J.E."/>
            <person name="Kallscheuer N."/>
            <person name="Luecker S."/>
            <person name="Lage O.M."/>
            <person name="Pohl T."/>
            <person name="Merkel B.J."/>
            <person name="Hornburger P."/>
            <person name="Mueller R.-W."/>
            <person name="Bruemmer F."/>
            <person name="Labrenz M."/>
            <person name="Spormann A.M."/>
            <person name="Op Den Camp H."/>
            <person name="Overmann J."/>
            <person name="Amann R."/>
            <person name="Jetten M.S.M."/>
            <person name="Mascher T."/>
            <person name="Medema M.H."/>
            <person name="Devos D.P."/>
            <person name="Kaster A.-K."/>
            <person name="Ovreas L."/>
            <person name="Rohde M."/>
            <person name="Galperin M.Y."/>
            <person name="Jogler C."/>
        </authorList>
    </citation>
    <scope>NUCLEOTIDE SEQUENCE [LARGE SCALE GENOMIC DNA]</scope>
    <source>
        <strain evidence="3 4">Mal64</strain>
    </source>
</reference>
<feature type="signal peptide" evidence="2">
    <location>
        <begin position="1"/>
        <end position="22"/>
    </location>
</feature>
<proteinExistence type="predicted"/>
<name>A0A5C5ZNX2_9BACT</name>
<evidence type="ECO:0000256" key="1">
    <source>
        <dbReference type="SAM" id="MobiDB-lite"/>
    </source>
</evidence>
<keyword evidence="2" id="KW-0732">Signal</keyword>
<evidence type="ECO:0000313" key="4">
    <source>
        <dbReference type="Proteomes" id="UP000315440"/>
    </source>
</evidence>
<organism evidence="3 4">
    <name type="scientific">Pseudobythopirellula maris</name>
    <dbReference type="NCBI Taxonomy" id="2527991"/>
    <lineage>
        <taxon>Bacteria</taxon>
        <taxon>Pseudomonadati</taxon>
        <taxon>Planctomycetota</taxon>
        <taxon>Planctomycetia</taxon>
        <taxon>Pirellulales</taxon>
        <taxon>Lacipirellulaceae</taxon>
        <taxon>Pseudobythopirellula</taxon>
    </lineage>
</organism>
<comment type="caution">
    <text evidence="3">The sequence shown here is derived from an EMBL/GenBank/DDBJ whole genome shotgun (WGS) entry which is preliminary data.</text>
</comment>
<keyword evidence="4" id="KW-1185">Reference proteome</keyword>
<evidence type="ECO:0000313" key="3">
    <source>
        <dbReference type="EMBL" id="TWT88607.1"/>
    </source>
</evidence>
<feature type="region of interest" description="Disordered" evidence="1">
    <location>
        <begin position="311"/>
        <end position="331"/>
    </location>
</feature>
<dbReference type="PROSITE" id="PS51257">
    <property type="entry name" value="PROKAR_LIPOPROTEIN"/>
    <property type="match status" value="1"/>
</dbReference>
<feature type="chain" id="PRO_5022715353" evidence="2">
    <location>
        <begin position="23"/>
        <end position="331"/>
    </location>
</feature>
<protein>
    <submittedName>
        <fullName evidence="3">Uncharacterized protein</fullName>
    </submittedName>
</protein>